<accession>A0ABT2BMB8</accession>
<evidence type="ECO:0000256" key="10">
    <source>
        <dbReference type="ARBA" id="ARBA00022840"/>
    </source>
</evidence>
<feature type="transmembrane region" description="Helical" evidence="16">
    <location>
        <begin position="23"/>
        <end position="47"/>
    </location>
</feature>
<evidence type="ECO:0000259" key="22">
    <source>
        <dbReference type="PROSITE" id="PS50894"/>
    </source>
</evidence>
<reference evidence="23 24" key="1">
    <citation type="submission" date="2022-08" db="EMBL/GenBank/DDBJ databases">
        <title>Reclassification of Massilia species as members of the genera Telluria, Duganella, Pseudoduganella, Mokoshia gen. nov. and Zemynaea gen. nov. using orthogonal and non-orthogonal genome-based approaches.</title>
        <authorList>
            <person name="Bowman J.P."/>
        </authorList>
    </citation>
    <scope>NUCLEOTIDE SEQUENCE [LARGE SCALE GENOMIC DNA]</scope>
    <source>
        <strain evidence="23 24">JCM 31607</strain>
    </source>
</reference>
<feature type="domain" description="HAMP" evidence="21">
    <location>
        <begin position="185"/>
        <end position="238"/>
    </location>
</feature>
<comment type="catalytic activity">
    <reaction evidence="1">
        <text>ATP + protein L-histidine = ADP + protein N-phospho-L-histidine.</text>
        <dbReference type="EC" id="2.7.13.3"/>
    </reaction>
</comment>
<dbReference type="PROSITE" id="PS50894">
    <property type="entry name" value="HPT"/>
    <property type="match status" value="1"/>
</dbReference>
<dbReference type="CDD" id="cd17546">
    <property type="entry name" value="REC_hyHK_CKI1_RcsC-like"/>
    <property type="match status" value="1"/>
</dbReference>
<evidence type="ECO:0000256" key="13">
    <source>
        <dbReference type="ARBA" id="ARBA00023136"/>
    </source>
</evidence>
<dbReference type="SUPFAM" id="SSF47384">
    <property type="entry name" value="Homodimeric domain of signal transducing histidine kinase"/>
    <property type="match status" value="1"/>
</dbReference>
<comment type="caution">
    <text evidence="23">The sequence shown here is derived from an EMBL/GenBank/DDBJ whole genome shotgun (WGS) entry which is preliminary data.</text>
</comment>
<dbReference type="CDD" id="cd00082">
    <property type="entry name" value="HisKA"/>
    <property type="match status" value="1"/>
</dbReference>
<evidence type="ECO:0000256" key="14">
    <source>
        <dbReference type="PROSITE-ProRule" id="PRU00110"/>
    </source>
</evidence>
<dbReference type="InterPro" id="IPR036097">
    <property type="entry name" value="HisK_dim/P_sf"/>
</dbReference>
<dbReference type="InterPro" id="IPR000014">
    <property type="entry name" value="PAS"/>
</dbReference>
<keyword evidence="13 16" id="KW-0472">Membrane</keyword>
<dbReference type="Gene3D" id="1.10.287.130">
    <property type="match status" value="1"/>
</dbReference>
<evidence type="ECO:0000256" key="4">
    <source>
        <dbReference type="ARBA" id="ARBA00022475"/>
    </source>
</evidence>
<dbReference type="InterPro" id="IPR011006">
    <property type="entry name" value="CheY-like_superfamily"/>
</dbReference>
<dbReference type="SMART" id="SM00388">
    <property type="entry name" value="HisKA"/>
    <property type="match status" value="1"/>
</dbReference>
<dbReference type="GO" id="GO:0005524">
    <property type="term" value="F:ATP binding"/>
    <property type="evidence" value="ECO:0007669"/>
    <property type="project" value="UniProtKB-KW"/>
</dbReference>
<comment type="subcellular location">
    <subcellularLocation>
        <location evidence="2">Cell membrane</location>
        <topology evidence="2">Multi-pass membrane protein</topology>
    </subcellularLocation>
</comment>
<evidence type="ECO:0000256" key="12">
    <source>
        <dbReference type="ARBA" id="ARBA00023012"/>
    </source>
</evidence>
<evidence type="ECO:0000256" key="8">
    <source>
        <dbReference type="ARBA" id="ARBA00022741"/>
    </source>
</evidence>
<dbReference type="PROSITE" id="PS50110">
    <property type="entry name" value="RESPONSE_REGULATORY"/>
    <property type="match status" value="1"/>
</dbReference>
<evidence type="ECO:0000256" key="16">
    <source>
        <dbReference type="SAM" id="Phobius"/>
    </source>
</evidence>
<dbReference type="Proteomes" id="UP001205861">
    <property type="component" value="Unassembled WGS sequence"/>
</dbReference>
<dbReference type="InterPro" id="IPR013767">
    <property type="entry name" value="PAS_fold"/>
</dbReference>
<evidence type="ECO:0000256" key="3">
    <source>
        <dbReference type="ARBA" id="ARBA00012438"/>
    </source>
</evidence>
<dbReference type="SUPFAM" id="SSF47226">
    <property type="entry name" value="Histidine-containing phosphotransfer domain, HPT domain"/>
    <property type="match status" value="1"/>
</dbReference>
<feature type="domain" description="Response regulatory" evidence="18">
    <location>
        <begin position="679"/>
        <end position="798"/>
    </location>
</feature>
<dbReference type="InterPro" id="IPR005467">
    <property type="entry name" value="His_kinase_dom"/>
</dbReference>
<feature type="modified residue" description="Phosphohistidine" evidence="14">
    <location>
        <position position="874"/>
    </location>
</feature>
<keyword evidence="10 23" id="KW-0067">ATP-binding</keyword>
<keyword evidence="7 16" id="KW-0812">Transmembrane</keyword>
<dbReference type="NCBIfam" id="TIGR00229">
    <property type="entry name" value="sensory_box"/>
    <property type="match status" value="1"/>
</dbReference>
<name>A0ABT2BMB8_9BURK</name>
<dbReference type="SUPFAM" id="SSF55785">
    <property type="entry name" value="PYP-like sensor domain (PAS domain)"/>
    <property type="match status" value="1"/>
</dbReference>
<dbReference type="Gene3D" id="3.30.450.20">
    <property type="entry name" value="PAS domain"/>
    <property type="match status" value="1"/>
</dbReference>
<evidence type="ECO:0000313" key="23">
    <source>
        <dbReference type="EMBL" id="MCS0609018.1"/>
    </source>
</evidence>
<dbReference type="Gene3D" id="6.10.340.10">
    <property type="match status" value="1"/>
</dbReference>
<dbReference type="PROSITE" id="PS50113">
    <property type="entry name" value="PAC"/>
    <property type="match status" value="1"/>
</dbReference>
<evidence type="ECO:0000256" key="2">
    <source>
        <dbReference type="ARBA" id="ARBA00004651"/>
    </source>
</evidence>
<gene>
    <name evidence="23" type="ORF">NX773_12670</name>
</gene>
<keyword evidence="6" id="KW-0808">Transferase</keyword>
<dbReference type="SUPFAM" id="SSF158472">
    <property type="entry name" value="HAMP domain-like"/>
    <property type="match status" value="1"/>
</dbReference>
<feature type="domain" description="Histidine kinase" evidence="17">
    <location>
        <begin position="433"/>
        <end position="655"/>
    </location>
</feature>
<dbReference type="PROSITE" id="PS50885">
    <property type="entry name" value="HAMP"/>
    <property type="match status" value="1"/>
</dbReference>
<evidence type="ECO:0000256" key="1">
    <source>
        <dbReference type="ARBA" id="ARBA00000085"/>
    </source>
</evidence>
<keyword evidence="11 16" id="KW-1133">Transmembrane helix</keyword>
<dbReference type="SUPFAM" id="SSF55874">
    <property type="entry name" value="ATPase domain of HSP90 chaperone/DNA topoisomerase II/histidine kinase"/>
    <property type="match status" value="1"/>
</dbReference>
<dbReference type="Gene3D" id="3.30.565.10">
    <property type="entry name" value="Histidine kinase-like ATPase, C-terminal domain"/>
    <property type="match status" value="1"/>
</dbReference>
<keyword evidence="8" id="KW-0547">Nucleotide-binding</keyword>
<dbReference type="InterPro" id="IPR008207">
    <property type="entry name" value="Sig_transdc_His_kin_Hpt_dom"/>
</dbReference>
<protein>
    <recommendedName>
        <fullName evidence="3">histidine kinase</fullName>
        <ecNumber evidence="3">2.7.13.3</ecNumber>
    </recommendedName>
</protein>
<evidence type="ECO:0000259" key="21">
    <source>
        <dbReference type="PROSITE" id="PS50885"/>
    </source>
</evidence>
<keyword evidence="12" id="KW-0902">Two-component regulatory system</keyword>
<dbReference type="PRINTS" id="PR00344">
    <property type="entry name" value="BCTRLSENSOR"/>
</dbReference>
<dbReference type="InterPro" id="IPR036641">
    <property type="entry name" value="HPT_dom_sf"/>
</dbReference>
<dbReference type="SMART" id="SM00091">
    <property type="entry name" value="PAS"/>
    <property type="match status" value="1"/>
</dbReference>
<evidence type="ECO:0000259" key="20">
    <source>
        <dbReference type="PROSITE" id="PS50113"/>
    </source>
</evidence>
<dbReference type="CDD" id="cd00130">
    <property type="entry name" value="PAS"/>
    <property type="match status" value="1"/>
</dbReference>
<dbReference type="Gene3D" id="1.20.120.160">
    <property type="entry name" value="HPT domain"/>
    <property type="match status" value="1"/>
</dbReference>
<feature type="domain" description="PAS" evidence="19">
    <location>
        <begin position="285"/>
        <end position="356"/>
    </location>
</feature>
<dbReference type="Pfam" id="PF01627">
    <property type="entry name" value="Hpt"/>
    <property type="match status" value="1"/>
</dbReference>
<dbReference type="RefSeq" id="WP_258856663.1">
    <property type="nucleotide sequence ID" value="NZ_JANUGV010000002.1"/>
</dbReference>
<evidence type="ECO:0000256" key="11">
    <source>
        <dbReference type="ARBA" id="ARBA00022989"/>
    </source>
</evidence>
<dbReference type="Pfam" id="PF00989">
    <property type="entry name" value="PAS"/>
    <property type="match status" value="1"/>
</dbReference>
<organism evidence="23 24">
    <name type="scientific">Massilia solisilvae</name>
    <dbReference type="NCBI Taxonomy" id="1811225"/>
    <lineage>
        <taxon>Bacteria</taxon>
        <taxon>Pseudomonadati</taxon>
        <taxon>Pseudomonadota</taxon>
        <taxon>Betaproteobacteria</taxon>
        <taxon>Burkholderiales</taxon>
        <taxon>Oxalobacteraceae</taxon>
        <taxon>Telluria group</taxon>
        <taxon>Massilia</taxon>
    </lineage>
</organism>
<dbReference type="SMART" id="SM00304">
    <property type="entry name" value="HAMP"/>
    <property type="match status" value="1"/>
</dbReference>
<dbReference type="InterPro" id="IPR004358">
    <property type="entry name" value="Sig_transdc_His_kin-like_C"/>
</dbReference>
<dbReference type="EC" id="2.7.13.3" evidence="3"/>
<evidence type="ECO:0000256" key="15">
    <source>
        <dbReference type="PROSITE-ProRule" id="PRU00169"/>
    </source>
</evidence>
<evidence type="ECO:0000256" key="7">
    <source>
        <dbReference type="ARBA" id="ARBA00022692"/>
    </source>
</evidence>
<dbReference type="CDD" id="cd16922">
    <property type="entry name" value="HATPase_EvgS-ArcB-TorS-like"/>
    <property type="match status" value="1"/>
</dbReference>
<dbReference type="PANTHER" id="PTHR45339">
    <property type="entry name" value="HYBRID SIGNAL TRANSDUCTION HISTIDINE KINASE J"/>
    <property type="match status" value="1"/>
</dbReference>
<dbReference type="Pfam" id="PF02518">
    <property type="entry name" value="HATPase_c"/>
    <property type="match status" value="1"/>
</dbReference>
<dbReference type="InterPro" id="IPR003661">
    <property type="entry name" value="HisK_dim/P_dom"/>
</dbReference>
<dbReference type="InterPro" id="IPR003660">
    <property type="entry name" value="HAMP_dom"/>
</dbReference>
<dbReference type="Pfam" id="PF00512">
    <property type="entry name" value="HisKA"/>
    <property type="match status" value="1"/>
</dbReference>
<evidence type="ECO:0000256" key="9">
    <source>
        <dbReference type="ARBA" id="ARBA00022777"/>
    </source>
</evidence>
<proteinExistence type="predicted"/>
<evidence type="ECO:0000256" key="5">
    <source>
        <dbReference type="ARBA" id="ARBA00022553"/>
    </source>
</evidence>
<evidence type="ECO:0000313" key="24">
    <source>
        <dbReference type="Proteomes" id="UP001205861"/>
    </source>
</evidence>
<evidence type="ECO:0000259" key="18">
    <source>
        <dbReference type="PROSITE" id="PS50110"/>
    </source>
</evidence>
<sequence>MAMKRGLTRLLFAKLLDSWNQNIVFRLGAGIVLAVVLSTGVYTTYVMHTLSAEANARLQDRVERQAQVLSQALAQPLFDINSAAVSSVVGALGATPEVMWLRVLSPEGDVLASMTGVPRDPSSAIRVARTITFNDGTRTYQVGSIELAFSRQPIDQDLRRQTVRTVTANLLLTLAIVVCVFLVGRRMTQPFVDIQVALDKLARGETDIALSGIGRRDQIGRLSSAVRSFRDTLNRLRRAEQVTTGLLREKSVIEQQLRELNEDLEMRIAARTAELTDSIRIARDTQEKLQAIVETALDAVVRMDGNGRIVGWNTQAEKTFGFTREEALGRSLDECIIPERYREAHRAGVRRYREGKGGGVLDTRIEIYALRRDGTEFPIELAITRVQLADKEEYEFCSFIRDISERREREQSLLAANVRAEAANVAKSEFLANMSHEIRTPMSAIIGMAYLALRTDLNPKQHDYVSKIHRAALSLLGIINDILDFSKIEAGKLDVEEIPFTLDEVLSNVASVTGQKAAEKQLGYLVNVPRSVPRELVGDPLRLGQVLINLVNNAVKFTPSGEIELSCTPMPTAVSGRVRLRFAVRDTGIGMSAQQQSKLFRAFSQANGSTTREYGGTGLGLSISQQLVGLMGGRIAVESSPGRGSTFRFDLEFALSGRPERVAEAPAAPAALPGVGQARVLLVEDNLVNQQIAAELMTAQGIVVDIAATGQQALDRLALAGPDGYNLVLMDLEMPQLDGHAATIELRKDARFNKLPVIAMTAHALAEIRERCLREGMQDYITKPVEPEKLYHTLARWLGHALPQPQAALPTPGPAPLPGLVGLDTAFGLRNVAGNEPLYLQLLERFCATQGTAGADIRADFEAGRPDLAGRRAHTLRGVAGNIGARELQTLAQAVEEGMALETADKSILARGVAALESAVADLVRNIERYFDSEAKSAAPVPEALEGAAHALAHLARLLEEFSGDATDYFDSVRTCLARVLDAATMTSLEAYLSGYEFEEARQLLTQHGVKFTAPHDA</sequence>
<dbReference type="SUPFAM" id="SSF52172">
    <property type="entry name" value="CheY-like"/>
    <property type="match status" value="1"/>
</dbReference>
<dbReference type="EMBL" id="JANUGV010000002">
    <property type="protein sequence ID" value="MCS0609018.1"/>
    <property type="molecule type" value="Genomic_DNA"/>
</dbReference>
<keyword evidence="4" id="KW-1003">Cell membrane</keyword>
<dbReference type="InterPro" id="IPR036890">
    <property type="entry name" value="HATPase_C_sf"/>
</dbReference>
<dbReference type="PROSITE" id="PS50112">
    <property type="entry name" value="PAS"/>
    <property type="match status" value="1"/>
</dbReference>
<evidence type="ECO:0000259" key="17">
    <source>
        <dbReference type="PROSITE" id="PS50109"/>
    </source>
</evidence>
<feature type="domain" description="HPt" evidence="22">
    <location>
        <begin position="835"/>
        <end position="934"/>
    </location>
</feature>
<dbReference type="SMART" id="SM00448">
    <property type="entry name" value="REC"/>
    <property type="match status" value="1"/>
</dbReference>
<feature type="transmembrane region" description="Helical" evidence="16">
    <location>
        <begin position="166"/>
        <end position="184"/>
    </location>
</feature>
<dbReference type="InterPro" id="IPR001789">
    <property type="entry name" value="Sig_transdc_resp-reg_receiver"/>
</dbReference>
<dbReference type="InterPro" id="IPR000700">
    <property type="entry name" value="PAS-assoc_C"/>
</dbReference>
<evidence type="ECO:0000259" key="19">
    <source>
        <dbReference type="PROSITE" id="PS50112"/>
    </source>
</evidence>
<dbReference type="PANTHER" id="PTHR45339:SF1">
    <property type="entry name" value="HYBRID SIGNAL TRANSDUCTION HISTIDINE KINASE J"/>
    <property type="match status" value="1"/>
</dbReference>
<dbReference type="InterPro" id="IPR035965">
    <property type="entry name" value="PAS-like_dom_sf"/>
</dbReference>
<dbReference type="Gene3D" id="3.40.50.2300">
    <property type="match status" value="1"/>
</dbReference>
<keyword evidence="5 15" id="KW-0597">Phosphoprotein</keyword>
<dbReference type="PROSITE" id="PS50109">
    <property type="entry name" value="HIS_KIN"/>
    <property type="match status" value="1"/>
</dbReference>
<keyword evidence="9" id="KW-0418">Kinase</keyword>
<feature type="modified residue" description="4-aspartylphosphate" evidence="15">
    <location>
        <position position="731"/>
    </location>
</feature>
<evidence type="ECO:0000256" key="6">
    <source>
        <dbReference type="ARBA" id="ARBA00022679"/>
    </source>
</evidence>
<dbReference type="Pfam" id="PF00072">
    <property type="entry name" value="Response_reg"/>
    <property type="match status" value="1"/>
</dbReference>
<keyword evidence="24" id="KW-1185">Reference proteome</keyword>
<dbReference type="SMART" id="SM00387">
    <property type="entry name" value="HATPase_c"/>
    <property type="match status" value="1"/>
</dbReference>
<dbReference type="InterPro" id="IPR003594">
    <property type="entry name" value="HATPase_dom"/>
</dbReference>
<feature type="domain" description="PAC" evidence="20">
    <location>
        <begin position="363"/>
        <end position="415"/>
    </location>
</feature>